<dbReference type="InterPro" id="IPR003726">
    <property type="entry name" value="HCY_dom"/>
</dbReference>
<evidence type="ECO:0000256" key="6">
    <source>
        <dbReference type="SAM" id="MobiDB-lite"/>
    </source>
</evidence>
<dbReference type="PANTHER" id="PTHR46015">
    <property type="entry name" value="ZGC:172121"/>
    <property type="match status" value="1"/>
</dbReference>
<evidence type="ECO:0000256" key="2">
    <source>
        <dbReference type="ARBA" id="ARBA00022679"/>
    </source>
</evidence>
<dbReference type="Gene3D" id="3.20.20.330">
    <property type="entry name" value="Homocysteine-binding-like domain"/>
    <property type="match status" value="1"/>
</dbReference>
<keyword evidence="2 5" id="KW-0808">Transferase</keyword>
<sequence length="443" mass="46660">MHAITPSLPTPAPGKRALYVLDGGMGTTLQAPPFNLALDSALWSSELLASQSGRDQLVRLHDTWIEAGADIVQTCTYQSTLPLFLPASDLESPQAHSTALKTMTAALPVAAQSASSAPQGSGSQPRRARVALSLGPYGSSLSPGQEYTGAYPPPFGPSETAARDAKPGCSQQALEACPLPLEQISPAENHSATADDEAERYLAAWHLQRLQQFSSSAEWSSEIDILAFETVPSLAEIRAIRRAMHAFTASRDGAAAVPFYISLVFPRTSDSDSAVRFPDPALAHLVTLQDQMPLLVQTALGSLGSDYARPGGLGFNCTSPLHAKRVVGLLSRHVRDQLAQSGSGSDDAAADAEKPWLFVYPDGGAVYDVVSRSWHHPTGLTDSSWAALVADAVADAVPPVPAALAQGEATGTPWAGVVVGGCCKAGPSAIKALRQEVEKRQWR</sequence>
<dbReference type="GO" id="GO:0008898">
    <property type="term" value="F:S-adenosylmethionine-homocysteine S-methyltransferase activity"/>
    <property type="evidence" value="ECO:0007669"/>
    <property type="project" value="TreeGrafter"/>
</dbReference>
<keyword evidence="1 5" id="KW-0489">Methyltransferase</keyword>
<dbReference type="SUPFAM" id="SSF82282">
    <property type="entry name" value="Homocysteine S-methyltransferase"/>
    <property type="match status" value="1"/>
</dbReference>
<evidence type="ECO:0000259" key="7">
    <source>
        <dbReference type="PROSITE" id="PS50970"/>
    </source>
</evidence>
<dbReference type="Pfam" id="PF02574">
    <property type="entry name" value="S-methyl_trans"/>
    <property type="match status" value="1"/>
</dbReference>
<accession>A0A2S5BJB3</accession>
<evidence type="ECO:0000256" key="4">
    <source>
        <dbReference type="ARBA" id="ARBA00022833"/>
    </source>
</evidence>
<comment type="cofactor">
    <cofactor evidence="5">
        <name>Zn(2+)</name>
        <dbReference type="ChEBI" id="CHEBI:29105"/>
    </cofactor>
</comment>
<comment type="caution">
    <text evidence="8">The sequence shown here is derived from an EMBL/GenBank/DDBJ whole genome shotgun (WGS) entry which is preliminary data.</text>
</comment>
<dbReference type="GO" id="GO:0046872">
    <property type="term" value="F:metal ion binding"/>
    <property type="evidence" value="ECO:0007669"/>
    <property type="project" value="UniProtKB-KW"/>
</dbReference>
<keyword evidence="3 5" id="KW-0479">Metal-binding</keyword>
<evidence type="ECO:0000256" key="3">
    <source>
        <dbReference type="ARBA" id="ARBA00022723"/>
    </source>
</evidence>
<dbReference type="GO" id="GO:0009086">
    <property type="term" value="P:methionine biosynthetic process"/>
    <property type="evidence" value="ECO:0007669"/>
    <property type="project" value="TreeGrafter"/>
</dbReference>
<dbReference type="AlphaFoldDB" id="A0A2S5BJB3"/>
<evidence type="ECO:0000256" key="5">
    <source>
        <dbReference type="PROSITE-ProRule" id="PRU00333"/>
    </source>
</evidence>
<dbReference type="EMBL" id="PJQD01000001">
    <property type="protein sequence ID" value="POY76856.1"/>
    <property type="molecule type" value="Genomic_DNA"/>
</dbReference>
<keyword evidence="4 5" id="KW-0862">Zinc</keyword>
<dbReference type="STRING" id="741276.A0A2S5BJB3"/>
<dbReference type="InterPro" id="IPR036589">
    <property type="entry name" value="HCY_dom_sf"/>
</dbReference>
<dbReference type="GO" id="GO:0032259">
    <property type="term" value="P:methylation"/>
    <property type="evidence" value="ECO:0007669"/>
    <property type="project" value="UniProtKB-KW"/>
</dbReference>
<dbReference type="PANTHER" id="PTHR46015:SF1">
    <property type="entry name" value="HOMOCYSTEINE S-METHYLTRANSFERASE-LIKE ISOFORM 1"/>
    <property type="match status" value="1"/>
</dbReference>
<reference evidence="8 9" key="1">
    <citation type="journal article" date="2018" name="Front. Microbiol.">
        <title>Prospects for Fungal Bioremediation of Acidic Radioactive Waste Sites: Characterization and Genome Sequence of Rhodotorula taiwanensis MD1149.</title>
        <authorList>
            <person name="Tkavc R."/>
            <person name="Matrosova V.Y."/>
            <person name="Grichenko O.E."/>
            <person name="Gostincar C."/>
            <person name="Volpe R.P."/>
            <person name="Klimenkova P."/>
            <person name="Gaidamakova E.K."/>
            <person name="Zhou C.E."/>
            <person name="Stewart B.J."/>
            <person name="Lyman M.G."/>
            <person name="Malfatti S.A."/>
            <person name="Rubinfeld B."/>
            <person name="Courtot M."/>
            <person name="Singh J."/>
            <person name="Dalgard C.L."/>
            <person name="Hamilton T."/>
            <person name="Frey K.G."/>
            <person name="Gunde-Cimerman N."/>
            <person name="Dugan L."/>
            <person name="Daly M.J."/>
        </authorList>
    </citation>
    <scope>NUCLEOTIDE SEQUENCE [LARGE SCALE GENOMIC DNA]</scope>
    <source>
        <strain evidence="8 9">MD1149</strain>
    </source>
</reference>
<gene>
    <name evidence="8" type="ORF">BMF94_0108</name>
</gene>
<evidence type="ECO:0000256" key="1">
    <source>
        <dbReference type="ARBA" id="ARBA00022603"/>
    </source>
</evidence>
<dbReference type="OrthoDB" id="261426at2759"/>
<organism evidence="8 9">
    <name type="scientific">Rhodotorula taiwanensis</name>
    <dbReference type="NCBI Taxonomy" id="741276"/>
    <lineage>
        <taxon>Eukaryota</taxon>
        <taxon>Fungi</taxon>
        <taxon>Dikarya</taxon>
        <taxon>Basidiomycota</taxon>
        <taxon>Pucciniomycotina</taxon>
        <taxon>Microbotryomycetes</taxon>
        <taxon>Sporidiobolales</taxon>
        <taxon>Sporidiobolaceae</taxon>
        <taxon>Rhodotorula</taxon>
    </lineage>
</organism>
<feature type="binding site" evidence="5">
    <location>
        <position position="422"/>
    </location>
    <ligand>
        <name>Zn(2+)</name>
        <dbReference type="ChEBI" id="CHEBI:29105"/>
    </ligand>
</feature>
<feature type="region of interest" description="Disordered" evidence="6">
    <location>
        <begin position="141"/>
        <end position="169"/>
    </location>
</feature>
<feature type="domain" description="Hcy-binding" evidence="7">
    <location>
        <begin position="7"/>
        <end position="437"/>
    </location>
</feature>
<dbReference type="PROSITE" id="PS50970">
    <property type="entry name" value="HCY"/>
    <property type="match status" value="1"/>
</dbReference>
<name>A0A2S5BJB3_9BASI</name>
<evidence type="ECO:0000313" key="8">
    <source>
        <dbReference type="EMBL" id="POY76856.1"/>
    </source>
</evidence>
<dbReference type="Proteomes" id="UP000237144">
    <property type="component" value="Unassembled WGS sequence"/>
</dbReference>
<feature type="binding site" evidence="5">
    <location>
        <position position="317"/>
    </location>
    <ligand>
        <name>Zn(2+)</name>
        <dbReference type="ChEBI" id="CHEBI:29105"/>
    </ligand>
</feature>
<keyword evidence="9" id="KW-1185">Reference proteome</keyword>
<evidence type="ECO:0000313" key="9">
    <source>
        <dbReference type="Proteomes" id="UP000237144"/>
    </source>
</evidence>
<feature type="binding site" evidence="5">
    <location>
        <position position="423"/>
    </location>
    <ligand>
        <name>Zn(2+)</name>
        <dbReference type="ChEBI" id="CHEBI:29105"/>
    </ligand>
</feature>
<dbReference type="GO" id="GO:0033528">
    <property type="term" value="P:S-methylmethionine cycle"/>
    <property type="evidence" value="ECO:0007669"/>
    <property type="project" value="TreeGrafter"/>
</dbReference>
<protein>
    <recommendedName>
        <fullName evidence="7">Hcy-binding domain-containing protein</fullName>
    </recommendedName>
</protein>
<proteinExistence type="predicted"/>
<dbReference type="InterPro" id="IPR051486">
    <property type="entry name" value="Hcy_S-methyltransferase"/>
</dbReference>